<dbReference type="Proteomes" id="UP000683925">
    <property type="component" value="Unassembled WGS sequence"/>
</dbReference>
<sequence>MGCHIIKQNQTTSKFNMSYCNYQPLSHYKLSGVFYSLAINSTNSLLVVASDCEIQIFYFKMGNLKQLQVIQLQAYNIYLLTFCKQKAFFLSAQSDSSLAIWNSNLISKPKFICKLFGHSKEIICIALHPLAEELIVTGSHDSLIKFWYIQQRWYCRQTISKHTDSVTSLIFHSTGNQLISCSKDKSILIFEGSNQKLWQIKQHIQLPNYGYRSSYISNNMFIFHPNTDQDDFHLQIFKLNPSQQEYEEFFQILIKGKKQFCYYYFPCTYNNSKCIFLTKNGCFINILTIIPSTVKSRFYFQLDQTIEFENKYINGILSDDGDFLIIWDEESEQLQIRQLQQHIQTNFLQ</sequence>
<protein>
    <submittedName>
        <fullName evidence="2">Uncharacterized protein</fullName>
    </submittedName>
</protein>
<keyword evidence="1" id="KW-0853">WD repeat</keyword>
<proteinExistence type="predicted"/>
<dbReference type="PROSITE" id="PS50082">
    <property type="entry name" value="WD_REPEATS_2"/>
    <property type="match status" value="2"/>
</dbReference>
<feature type="repeat" description="WD" evidence="1">
    <location>
        <begin position="115"/>
        <end position="147"/>
    </location>
</feature>
<comment type="caution">
    <text evidence="2">The sequence shown here is derived from an EMBL/GenBank/DDBJ whole genome shotgun (WGS) entry which is preliminary data.</text>
</comment>
<dbReference type="OMA" id="RRINYQM"/>
<gene>
    <name evidence="2" type="ORF">POCTA_138.1.T1090174</name>
</gene>
<dbReference type="GO" id="GO:0016226">
    <property type="term" value="P:iron-sulfur cluster assembly"/>
    <property type="evidence" value="ECO:0007669"/>
    <property type="project" value="TreeGrafter"/>
</dbReference>
<evidence type="ECO:0000256" key="1">
    <source>
        <dbReference type="PROSITE-ProRule" id="PRU00221"/>
    </source>
</evidence>
<dbReference type="PANTHER" id="PTHR19920">
    <property type="entry name" value="WD40 PROTEIN CIAO1"/>
    <property type="match status" value="1"/>
</dbReference>
<accession>A0A8S1X4E0</accession>
<dbReference type="PROSITE" id="PS50294">
    <property type="entry name" value="WD_REPEATS_REGION"/>
    <property type="match status" value="1"/>
</dbReference>
<dbReference type="AlphaFoldDB" id="A0A8S1X4E0"/>
<organism evidence="2 3">
    <name type="scientific">Paramecium octaurelia</name>
    <dbReference type="NCBI Taxonomy" id="43137"/>
    <lineage>
        <taxon>Eukaryota</taxon>
        <taxon>Sar</taxon>
        <taxon>Alveolata</taxon>
        <taxon>Ciliophora</taxon>
        <taxon>Intramacronucleata</taxon>
        <taxon>Oligohymenophorea</taxon>
        <taxon>Peniculida</taxon>
        <taxon>Parameciidae</taxon>
        <taxon>Paramecium</taxon>
    </lineage>
</organism>
<name>A0A8S1X4E0_PAROT</name>
<keyword evidence="3" id="KW-1185">Reference proteome</keyword>
<dbReference type="GO" id="GO:0097361">
    <property type="term" value="C:cytosolic [4Fe-4S] assembly targeting complex"/>
    <property type="evidence" value="ECO:0007669"/>
    <property type="project" value="TreeGrafter"/>
</dbReference>
<evidence type="ECO:0000313" key="2">
    <source>
        <dbReference type="EMBL" id="CAD8195650.1"/>
    </source>
</evidence>
<evidence type="ECO:0000313" key="3">
    <source>
        <dbReference type="Proteomes" id="UP000683925"/>
    </source>
</evidence>
<dbReference type="Pfam" id="PF00400">
    <property type="entry name" value="WD40"/>
    <property type="match status" value="2"/>
</dbReference>
<dbReference type="SMART" id="SM00320">
    <property type="entry name" value="WD40"/>
    <property type="match status" value="4"/>
</dbReference>
<dbReference type="EMBL" id="CAJJDP010000109">
    <property type="protein sequence ID" value="CAD8195650.1"/>
    <property type="molecule type" value="Genomic_DNA"/>
</dbReference>
<reference evidence="2" key="1">
    <citation type="submission" date="2021-01" db="EMBL/GenBank/DDBJ databases">
        <authorList>
            <consortium name="Genoscope - CEA"/>
            <person name="William W."/>
        </authorList>
    </citation>
    <scope>NUCLEOTIDE SEQUENCE</scope>
</reference>
<dbReference type="OrthoDB" id="6262491at2759"/>
<dbReference type="PANTHER" id="PTHR19920:SF0">
    <property type="entry name" value="CYTOSOLIC IRON-SULFUR PROTEIN ASSEMBLY PROTEIN CIAO1-RELATED"/>
    <property type="match status" value="1"/>
</dbReference>
<feature type="repeat" description="WD" evidence="1">
    <location>
        <begin position="159"/>
        <end position="191"/>
    </location>
</feature>
<dbReference type="InterPro" id="IPR001680">
    <property type="entry name" value="WD40_rpt"/>
</dbReference>